<feature type="domain" description="Multidrug resistance protein MdtA-like beta-barrel" evidence="10">
    <location>
        <begin position="213"/>
        <end position="296"/>
    </location>
</feature>
<dbReference type="NCBIfam" id="TIGR01730">
    <property type="entry name" value="RND_mfp"/>
    <property type="match status" value="1"/>
</dbReference>
<dbReference type="InterPro" id="IPR006143">
    <property type="entry name" value="RND_pump_MFP"/>
</dbReference>
<feature type="domain" description="Multidrug resistance protein MdtA-like alpha-helical hairpin" evidence="8">
    <location>
        <begin position="108"/>
        <end position="176"/>
    </location>
</feature>
<accession>T0ZVA1</accession>
<evidence type="ECO:0000259" key="10">
    <source>
        <dbReference type="Pfam" id="PF25944"/>
    </source>
</evidence>
<reference evidence="12" key="2">
    <citation type="journal article" date="2014" name="ISME J.">
        <title>Microbial stratification in low pH oxic and suboxic macroscopic growths along an acid mine drainage.</title>
        <authorList>
            <person name="Mendez-Garcia C."/>
            <person name="Mesa V."/>
            <person name="Sprenger R.R."/>
            <person name="Richter M."/>
            <person name="Diez M.S."/>
            <person name="Solano J."/>
            <person name="Bargiela R."/>
            <person name="Golyshina O.V."/>
            <person name="Manteca A."/>
            <person name="Ramos J.L."/>
            <person name="Gallego J.R."/>
            <person name="Llorente I."/>
            <person name="Martins Dos Santos V.A."/>
            <person name="Jensen O.N."/>
            <person name="Pelaez A.I."/>
            <person name="Sanchez J."/>
            <person name="Ferrer M."/>
        </authorList>
    </citation>
    <scope>NUCLEOTIDE SEQUENCE</scope>
</reference>
<comment type="subcellular location">
    <subcellularLocation>
        <location evidence="1">Cell membrane</location>
    </subcellularLocation>
</comment>
<dbReference type="Gene3D" id="1.10.287.470">
    <property type="entry name" value="Helix hairpin bin"/>
    <property type="match status" value="1"/>
</dbReference>
<feature type="region of interest" description="Disordered" evidence="6">
    <location>
        <begin position="372"/>
        <end position="395"/>
    </location>
</feature>
<dbReference type="PANTHER" id="PTHR30469:SF36">
    <property type="entry name" value="BLL3903 PROTEIN"/>
    <property type="match status" value="1"/>
</dbReference>
<protein>
    <submittedName>
        <fullName evidence="12">Membrane fusion protein MdtA</fullName>
    </submittedName>
</protein>
<gene>
    <name evidence="12" type="ORF">B1A_19435</name>
</gene>
<keyword evidence="5 7" id="KW-0472">Membrane</keyword>
<evidence type="ECO:0000259" key="8">
    <source>
        <dbReference type="Pfam" id="PF25876"/>
    </source>
</evidence>
<evidence type="ECO:0000259" key="9">
    <source>
        <dbReference type="Pfam" id="PF25917"/>
    </source>
</evidence>
<dbReference type="SUPFAM" id="SSF111369">
    <property type="entry name" value="HlyD-like secretion proteins"/>
    <property type="match status" value="1"/>
</dbReference>
<evidence type="ECO:0000256" key="3">
    <source>
        <dbReference type="ARBA" id="ARBA00022475"/>
    </source>
</evidence>
<dbReference type="InterPro" id="IPR058627">
    <property type="entry name" value="MdtA-like_C"/>
</dbReference>
<sequence length="395" mass="41725">MSRWKIVATIVVVLVVAIIGYRIVHRSTGFQRGTGEDAPIPVTVVPATRENVPVYLTALGTVSALNTVTVVPQVTGQLVSVNFKEGKEIKKGDVIAQIDPRTYQAAVEQAQGKLAQDQALLSAARYLASSYENLGKKQYVAAQTLQAQEQTVRQYQAAVLADKAALDSARVQLGYTTIRAPINGVAGLRLVDVGNIVGPTTSGGIVVLTQIHPISVLFNLPQQNIEAVRDGMTKGALQVAALDRSNDKVIATGTLKVISNQIDTSTSTFQLKAEFANPTDTLWPGQFVNVRLQLGTLHGALVVPAQAVQRGPDGDYVFAVQPDDTVKMQPVTTGGEAGASQTLISKGLSAGVRVVTEGQFRLKQNSKVIPLAPGQVPPMPKTTAAKARSGGGQHG</sequence>
<comment type="caution">
    <text evidence="12">The sequence shown here is derived from an EMBL/GenBank/DDBJ whole genome shotgun (WGS) entry which is preliminary data.</text>
</comment>
<organism evidence="12">
    <name type="scientific">mine drainage metagenome</name>
    <dbReference type="NCBI Taxonomy" id="410659"/>
    <lineage>
        <taxon>unclassified sequences</taxon>
        <taxon>metagenomes</taxon>
        <taxon>ecological metagenomes</taxon>
    </lineage>
</organism>
<dbReference type="FunFam" id="2.40.420.20:FF:000001">
    <property type="entry name" value="Efflux RND transporter periplasmic adaptor subunit"/>
    <property type="match status" value="1"/>
</dbReference>
<dbReference type="Pfam" id="PF25876">
    <property type="entry name" value="HH_MFP_RND"/>
    <property type="match status" value="1"/>
</dbReference>
<keyword evidence="7" id="KW-1133">Transmembrane helix</keyword>
<evidence type="ECO:0000256" key="1">
    <source>
        <dbReference type="ARBA" id="ARBA00004236"/>
    </source>
</evidence>
<proteinExistence type="predicted"/>
<dbReference type="GO" id="GO:0015562">
    <property type="term" value="F:efflux transmembrane transporter activity"/>
    <property type="evidence" value="ECO:0007669"/>
    <property type="project" value="TreeGrafter"/>
</dbReference>
<evidence type="ECO:0000259" key="11">
    <source>
        <dbReference type="Pfam" id="PF25967"/>
    </source>
</evidence>
<keyword evidence="7" id="KW-0812">Transmembrane</keyword>
<evidence type="ECO:0000256" key="6">
    <source>
        <dbReference type="SAM" id="MobiDB-lite"/>
    </source>
</evidence>
<evidence type="ECO:0000256" key="5">
    <source>
        <dbReference type="ARBA" id="ARBA00023136"/>
    </source>
</evidence>
<feature type="domain" description="Multidrug resistance protein MdtA-like C-terminal permuted SH3" evidence="11">
    <location>
        <begin position="300"/>
        <end position="358"/>
    </location>
</feature>
<dbReference type="Gene3D" id="2.40.30.170">
    <property type="match status" value="1"/>
</dbReference>
<evidence type="ECO:0000256" key="7">
    <source>
        <dbReference type="SAM" id="Phobius"/>
    </source>
</evidence>
<evidence type="ECO:0000256" key="4">
    <source>
        <dbReference type="ARBA" id="ARBA00022519"/>
    </source>
</evidence>
<dbReference type="Pfam" id="PF25917">
    <property type="entry name" value="BSH_RND"/>
    <property type="match status" value="1"/>
</dbReference>
<evidence type="ECO:0000313" key="12">
    <source>
        <dbReference type="EMBL" id="EQD32574.1"/>
    </source>
</evidence>
<reference evidence="12" key="1">
    <citation type="submission" date="2013-08" db="EMBL/GenBank/DDBJ databases">
        <authorList>
            <person name="Mendez C."/>
            <person name="Richter M."/>
            <person name="Ferrer M."/>
            <person name="Sanchez J."/>
        </authorList>
    </citation>
    <scope>NUCLEOTIDE SEQUENCE</scope>
</reference>
<evidence type="ECO:0000256" key="2">
    <source>
        <dbReference type="ARBA" id="ARBA00022448"/>
    </source>
</evidence>
<keyword evidence="3" id="KW-1003">Cell membrane</keyword>
<dbReference type="InterPro" id="IPR058624">
    <property type="entry name" value="MdtA-like_HH"/>
</dbReference>
<name>T0ZVA1_9ZZZZ</name>
<keyword evidence="4" id="KW-0997">Cell inner membrane</keyword>
<feature type="domain" description="Multidrug resistance protein MdtA-like barrel-sandwich hybrid" evidence="9">
    <location>
        <begin position="66"/>
        <end position="208"/>
    </location>
</feature>
<feature type="transmembrane region" description="Helical" evidence="7">
    <location>
        <begin position="6"/>
        <end position="24"/>
    </location>
</feature>
<dbReference type="AlphaFoldDB" id="T0ZVA1"/>
<dbReference type="Gene3D" id="2.40.420.20">
    <property type="match status" value="1"/>
</dbReference>
<dbReference type="Pfam" id="PF25944">
    <property type="entry name" value="Beta-barrel_RND"/>
    <property type="match status" value="1"/>
</dbReference>
<keyword evidence="2" id="KW-0813">Transport</keyword>
<dbReference type="InterPro" id="IPR058626">
    <property type="entry name" value="MdtA-like_b-barrel"/>
</dbReference>
<dbReference type="Pfam" id="PF25967">
    <property type="entry name" value="RND-MFP_C"/>
    <property type="match status" value="1"/>
</dbReference>
<dbReference type="GO" id="GO:0030313">
    <property type="term" value="C:cell envelope"/>
    <property type="evidence" value="ECO:0007669"/>
    <property type="project" value="UniProtKB-SubCell"/>
</dbReference>
<dbReference type="PANTHER" id="PTHR30469">
    <property type="entry name" value="MULTIDRUG RESISTANCE PROTEIN MDTA"/>
    <property type="match status" value="1"/>
</dbReference>
<dbReference type="InterPro" id="IPR058625">
    <property type="entry name" value="MdtA-like_BSH"/>
</dbReference>
<dbReference type="EMBL" id="AUZX01014334">
    <property type="protein sequence ID" value="EQD32574.1"/>
    <property type="molecule type" value="Genomic_DNA"/>
</dbReference>
<dbReference type="Gene3D" id="2.40.50.100">
    <property type="match status" value="1"/>
</dbReference>
<dbReference type="GO" id="GO:1990281">
    <property type="term" value="C:efflux pump complex"/>
    <property type="evidence" value="ECO:0007669"/>
    <property type="project" value="TreeGrafter"/>
</dbReference>